<proteinExistence type="predicted"/>
<evidence type="ECO:0000313" key="2">
    <source>
        <dbReference type="EMBL" id="QEZ70150.1"/>
    </source>
</evidence>
<dbReference type="Gene3D" id="3.40.50.150">
    <property type="entry name" value="Vaccinia Virus protein VP39"/>
    <property type="match status" value="1"/>
</dbReference>
<organism evidence="2 3">
    <name type="scientific">Paraclostridium bifermentans</name>
    <name type="common">Clostridium bifermentans</name>
    <dbReference type="NCBI Taxonomy" id="1490"/>
    <lineage>
        <taxon>Bacteria</taxon>
        <taxon>Bacillati</taxon>
        <taxon>Bacillota</taxon>
        <taxon>Clostridia</taxon>
        <taxon>Peptostreptococcales</taxon>
        <taxon>Peptostreptococcaceae</taxon>
        <taxon>Paraclostridium</taxon>
    </lineage>
</organism>
<feature type="domain" description="Methyltransferase FkbM" evidence="1">
    <location>
        <begin position="179"/>
        <end position="308"/>
    </location>
</feature>
<dbReference type="InterPro" id="IPR006342">
    <property type="entry name" value="FkbM_mtfrase"/>
</dbReference>
<dbReference type="PANTHER" id="PTHR34203">
    <property type="entry name" value="METHYLTRANSFERASE, FKBM FAMILY PROTEIN"/>
    <property type="match status" value="1"/>
</dbReference>
<keyword evidence="2" id="KW-0489">Methyltransferase</keyword>
<dbReference type="Gene3D" id="3.40.50.720">
    <property type="entry name" value="NAD(P)-binding Rossmann-like Domain"/>
    <property type="match status" value="1"/>
</dbReference>
<reference evidence="2 3" key="1">
    <citation type="submission" date="2018-09" db="EMBL/GenBank/DDBJ databases">
        <title>A clostridial neurotoxin that targets Anopheles mosquitoes.</title>
        <authorList>
            <person name="Contreras E."/>
            <person name="Masuyer G."/>
            <person name="Qureshi N."/>
            <person name="Chawla S."/>
            <person name="Lim H.L."/>
            <person name="Chen J."/>
            <person name="Stenmark P."/>
            <person name="Gill S."/>
        </authorList>
    </citation>
    <scope>NUCLEOTIDE SEQUENCE [LARGE SCALE GENOMIC DNA]</scope>
    <source>
        <strain evidence="2 3">Cbm</strain>
    </source>
</reference>
<dbReference type="Proteomes" id="UP000326961">
    <property type="component" value="Chromosome"/>
</dbReference>
<dbReference type="InterPro" id="IPR029063">
    <property type="entry name" value="SAM-dependent_MTases_sf"/>
</dbReference>
<gene>
    <name evidence="2" type="ORF">D4A35_15075</name>
</gene>
<dbReference type="GO" id="GO:0032259">
    <property type="term" value="P:methylation"/>
    <property type="evidence" value="ECO:0007669"/>
    <property type="project" value="UniProtKB-KW"/>
</dbReference>
<accession>A0A5P3XIH2</accession>
<dbReference type="Pfam" id="PF05050">
    <property type="entry name" value="Methyltransf_21"/>
    <property type="match status" value="1"/>
</dbReference>
<name>A0A5P3XIH2_PARBF</name>
<evidence type="ECO:0000313" key="3">
    <source>
        <dbReference type="Proteomes" id="UP000326961"/>
    </source>
</evidence>
<dbReference type="SUPFAM" id="SSF53335">
    <property type="entry name" value="S-adenosyl-L-methionine-dependent methyltransferases"/>
    <property type="match status" value="1"/>
</dbReference>
<dbReference type="AlphaFoldDB" id="A0A5P3XIH2"/>
<keyword evidence="2" id="KW-0808">Transferase</keyword>
<dbReference type="InterPro" id="IPR052514">
    <property type="entry name" value="SAM-dependent_MTase"/>
</dbReference>
<dbReference type="PANTHER" id="PTHR34203:SF15">
    <property type="entry name" value="SLL1173 PROTEIN"/>
    <property type="match status" value="1"/>
</dbReference>
<dbReference type="GO" id="GO:0008168">
    <property type="term" value="F:methyltransferase activity"/>
    <property type="evidence" value="ECO:0007669"/>
    <property type="project" value="UniProtKB-KW"/>
</dbReference>
<dbReference type="NCBIfam" id="TIGR01444">
    <property type="entry name" value="fkbM_fam"/>
    <property type="match status" value="1"/>
</dbReference>
<dbReference type="EMBL" id="CP032452">
    <property type="protein sequence ID" value="QEZ70150.1"/>
    <property type="molecule type" value="Genomic_DNA"/>
</dbReference>
<protein>
    <submittedName>
        <fullName evidence="2">FkbM family methyltransferase</fullName>
    </submittedName>
</protein>
<dbReference type="RefSeq" id="WP_150887092.1">
    <property type="nucleotide sequence ID" value="NZ_CP032452.1"/>
</dbReference>
<evidence type="ECO:0000259" key="1">
    <source>
        <dbReference type="Pfam" id="PF05050"/>
    </source>
</evidence>
<sequence length="347" mass="39996">MITDLERVYRWLCDLESQEIFLNRLNYNITGDFRYISNIVDKYVQRISNNFSWEDLISRIKNLPDETKIVIYGAGGEGDALYWILKSSGITADVFCDRNTSLDGSKTIPVISPKKLFDDYKSNKIAIVIGTEMYFDEIYEFLVENGIKKEDIYGGAADTTKQYFDRQLLSLTEKEYFVDCGALDLQTTMNFLNVCCEGKSYAFEPDISNFEKCMKTKEKYKLNNIEIYNHGCGSKKECLKFTSTQNGSSYVSDNGNTEISIETLDQMLVLKEITFIKMDIEGMELEALKGSIEIIKKQKPKLAISIYHKSDDLINIPIFIKKLVPEYKLYIRHYSIYPAETILYAVI</sequence>